<dbReference type="FunFam" id="2.60.120.920:FF:000005">
    <property type="entry name" value="Putative E3 ubiquitin-protein ligase NEURL1B"/>
    <property type="match status" value="1"/>
</dbReference>
<dbReference type="InterPro" id="IPR013083">
    <property type="entry name" value="Znf_RING/FYVE/PHD"/>
</dbReference>
<keyword evidence="4" id="KW-0862">Zinc</keyword>
<feature type="domain" description="RING-type" evidence="6">
    <location>
        <begin position="217"/>
        <end position="255"/>
    </location>
</feature>
<name>A0A3Q3DDT7_HIPCM</name>
<keyword evidence="2" id="KW-0677">Repeat</keyword>
<keyword evidence="3 5" id="KW-0863">Zinc-finger</keyword>
<dbReference type="SUPFAM" id="SSF57850">
    <property type="entry name" value="RING/U-box"/>
    <property type="match status" value="1"/>
</dbReference>
<keyword evidence="1" id="KW-0479">Metal-binding</keyword>
<dbReference type="PANTHER" id="PTHR12429:SF36">
    <property type="entry name" value="E3 UBIQUITIN-PROTEIN LIGASE NEURL3"/>
    <property type="match status" value="1"/>
</dbReference>
<accession>A0A3Q3DDT7</accession>
<evidence type="ECO:0000256" key="1">
    <source>
        <dbReference type="ARBA" id="ARBA00022723"/>
    </source>
</evidence>
<evidence type="ECO:0000313" key="8">
    <source>
        <dbReference type="Ensembl" id="ENSHCOP00000009529.1"/>
    </source>
</evidence>
<dbReference type="InterPro" id="IPR043136">
    <property type="entry name" value="B30.2/SPRY_sf"/>
</dbReference>
<evidence type="ECO:0000256" key="4">
    <source>
        <dbReference type="ARBA" id="ARBA00022833"/>
    </source>
</evidence>
<evidence type="ECO:0000256" key="5">
    <source>
        <dbReference type="PROSITE-ProRule" id="PRU00175"/>
    </source>
</evidence>
<dbReference type="STRING" id="109280.ENSHCOP00000009529"/>
<dbReference type="OMA" id="HYITEDT"/>
<dbReference type="InterPro" id="IPR037962">
    <property type="entry name" value="Neuralized"/>
</dbReference>
<dbReference type="Ensembl" id="ENSHCOT00000025836.1">
    <property type="protein sequence ID" value="ENSHCOP00000009529.1"/>
    <property type="gene ID" value="ENSHCOG00000011960.1"/>
</dbReference>
<proteinExistence type="predicted"/>
<reference evidence="8" key="1">
    <citation type="submission" date="2025-08" db="UniProtKB">
        <authorList>
            <consortium name="Ensembl"/>
        </authorList>
    </citation>
    <scope>IDENTIFICATION</scope>
</reference>
<dbReference type="GO" id="GO:0008270">
    <property type="term" value="F:zinc ion binding"/>
    <property type="evidence" value="ECO:0007669"/>
    <property type="project" value="UniProtKB-KW"/>
</dbReference>
<dbReference type="GO" id="GO:0061630">
    <property type="term" value="F:ubiquitin protein ligase activity"/>
    <property type="evidence" value="ECO:0007669"/>
    <property type="project" value="TreeGrafter"/>
</dbReference>
<dbReference type="SMART" id="SM00588">
    <property type="entry name" value="NEUZ"/>
    <property type="match status" value="1"/>
</dbReference>
<dbReference type="Gene3D" id="2.60.120.920">
    <property type="match status" value="1"/>
</dbReference>
<dbReference type="PROSITE" id="PS51065">
    <property type="entry name" value="NHR"/>
    <property type="match status" value="1"/>
</dbReference>
<reference evidence="8" key="2">
    <citation type="submission" date="2025-09" db="UniProtKB">
        <authorList>
            <consortium name="Ensembl"/>
        </authorList>
    </citation>
    <scope>IDENTIFICATION</scope>
</reference>
<dbReference type="GO" id="GO:0070086">
    <property type="term" value="P:ubiquitin-dependent endocytosis"/>
    <property type="evidence" value="ECO:0007669"/>
    <property type="project" value="TreeGrafter"/>
</dbReference>
<dbReference type="InterPro" id="IPR006573">
    <property type="entry name" value="NHR_dom"/>
</dbReference>
<dbReference type="Gene3D" id="3.30.40.10">
    <property type="entry name" value="Zinc/RING finger domain, C3HC4 (zinc finger)"/>
    <property type="match status" value="1"/>
</dbReference>
<dbReference type="InterPro" id="IPR001841">
    <property type="entry name" value="Znf_RING"/>
</dbReference>
<dbReference type="Pfam" id="PF13920">
    <property type="entry name" value="zf-C3HC4_3"/>
    <property type="match status" value="1"/>
</dbReference>
<protein>
    <submittedName>
        <fullName evidence="8">Uncharacterized protein</fullName>
    </submittedName>
</protein>
<keyword evidence="9" id="KW-1185">Reference proteome</keyword>
<dbReference type="PANTHER" id="PTHR12429">
    <property type="entry name" value="NEURALIZED"/>
    <property type="match status" value="1"/>
</dbReference>
<organism evidence="8 9">
    <name type="scientific">Hippocampus comes</name>
    <name type="common">Tiger tail seahorse</name>
    <dbReference type="NCBI Taxonomy" id="109280"/>
    <lineage>
        <taxon>Eukaryota</taxon>
        <taxon>Metazoa</taxon>
        <taxon>Chordata</taxon>
        <taxon>Craniata</taxon>
        <taxon>Vertebrata</taxon>
        <taxon>Euteleostomi</taxon>
        <taxon>Actinopterygii</taxon>
        <taxon>Neopterygii</taxon>
        <taxon>Teleostei</taxon>
        <taxon>Neoteleostei</taxon>
        <taxon>Acanthomorphata</taxon>
        <taxon>Syngnathiaria</taxon>
        <taxon>Syngnathiformes</taxon>
        <taxon>Syngnathoidei</taxon>
        <taxon>Syngnathidae</taxon>
        <taxon>Hippocampus</taxon>
    </lineage>
</organism>
<dbReference type="PROSITE" id="PS50089">
    <property type="entry name" value="ZF_RING_2"/>
    <property type="match status" value="1"/>
</dbReference>
<dbReference type="GO" id="GO:0005769">
    <property type="term" value="C:early endosome"/>
    <property type="evidence" value="ECO:0007669"/>
    <property type="project" value="TreeGrafter"/>
</dbReference>
<evidence type="ECO:0000313" key="9">
    <source>
        <dbReference type="Proteomes" id="UP000264820"/>
    </source>
</evidence>
<dbReference type="SMART" id="SM00184">
    <property type="entry name" value="RING"/>
    <property type="match status" value="1"/>
</dbReference>
<dbReference type="Pfam" id="PF07177">
    <property type="entry name" value="Neuralized"/>
    <property type="match status" value="1"/>
</dbReference>
<sequence length="264" mass="29498">YHKKAFPQTSCGFRCLGPLTFHRAVGDAVHLSQGCCHAKRSNATFRNGLLFSNRPVRVQERVRLRVKEDSACWHGAMRVGFTSVSPDSRSLPLPSMAIPEIPSHREILNHWAAPVHEEFCKAGSQLEFWVSSSGSLYVSNQNGCKRKLLVGVPLKQTLWAMVDLYGQTRSVLLLGRFMVARHLKSNTQKPITGGYDTHSNYTSVQKRSARLYQETICVVCMAQEADISLPCGHRCMCRPCAIGVLKHSGRCPLCRQRMKSSPEA</sequence>
<dbReference type="AlphaFoldDB" id="A0A3Q3DDT7"/>
<evidence type="ECO:0000256" key="3">
    <source>
        <dbReference type="ARBA" id="ARBA00022771"/>
    </source>
</evidence>
<evidence type="ECO:0000259" key="6">
    <source>
        <dbReference type="PROSITE" id="PS50089"/>
    </source>
</evidence>
<evidence type="ECO:0000256" key="2">
    <source>
        <dbReference type="ARBA" id="ARBA00022737"/>
    </source>
</evidence>
<dbReference type="Proteomes" id="UP000264820">
    <property type="component" value="Unplaced"/>
</dbReference>
<dbReference type="GeneTree" id="ENSGT00940000162540"/>
<feature type="domain" description="NHR" evidence="7">
    <location>
        <begin position="18"/>
        <end position="176"/>
    </location>
</feature>
<evidence type="ECO:0000259" key="7">
    <source>
        <dbReference type="PROSITE" id="PS51065"/>
    </source>
</evidence>